<dbReference type="STRING" id="238.BBD35_02325"/>
<evidence type="ECO:0000313" key="3">
    <source>
        <dbReference type="EMBL" id="OOH98025.1"/>
    </source>
</evidence>
<dbReference type="AlphaFoldDB" id="A0A1V3U4R1"/>
<organism evidence="3 4">
    <name type="scientific">Elizabethkingia meningoseptica</name>
    <name type="common">Chryseobacterium meningosepticum</name>
    <dbReference type="NCBI Taxonomy" id="238"/>
    <lineage>
        <taxon>Bacteria</taxon>
        <taxon>Pseudomonadati</taxon>
        <taxon>Bacteroidota</taxon>
        <taxon>Flavobacteriia</taxon>
        <taxon>Flavobacteriales</taxon>
        <taxon>Weeksellaceae</taxon>
        <taxon>Elizabethkingia</taxon>
    </lineage>
</organism>
<gene>
    <name evidence="3" type="ORF">BMF97_01785</name>
</gene>
<reference evidence="3 4" key="1">
    <citation type="submission" date="2016-11" db="EMBL/GenBank/DDBJ databases">
        <title>Genome sequence and comparative genomic analysis of clinical strain Elizabethkingia meningoseptica 61421 PRCM.</title>
        <authorList>
            <person name="Wang M."/>
            <person name="Hu S."/>
            <person name="Cao L."/>
            <person name="Jiang T."/>
            <person name="Zhou Y."/>
            <person name="Ming D."/>
        </authorList>
    </citation>
    <scope>NUCLEOTIDE SEQUENCE [LARGE SCALE GENOMIC DNA]</scope>
    <source>
        <strain evidence="3 4">61421 PRCM</strain>
    </source>
</reference>
<dbReference type="GO" id="GO:0004190">
    <property type="term" value="F:aspartic-type endopeptidase activity"/>
    <property type="evidence" value="ECO:0007669"/>
    <property type="project" value="InterPro"/>
</dbReference>
<comment type="caution">
    <text evidence="3">The sequence shown here is derived from an EMBL/GenBank/DDBJ whole genome shotgun (WGS) entry which is preliminary data.</text>
</comment>
<evidence type="ECO:0000313" key="4">
    <source>
        <dbReference type="Proteomes" id="UP000188947"/>
    </source>
</evidence>
<keyword evidence="4" id="KW-1185">Reference proteome</keyword>
<dbReference type="InterPro" id="IPR021109">
    <property type="entry name" value="Peptidase_aspartic_dom_sf"/>
</dbReference>
<dbReference type="EMBL" id="MPOG01000001">
    <property type="protein sequence ID" value="OOH98025.1"/>
    <property type="molecule type" value="Genomic_DNA"/>
</dbReference>
<dbReference type="RefSeq" id="WP_069215492.1">
    <property type="nucleotide sequence ID" value="NZ_CP016378.1"/>
</dbReference>
<sequence length="381" mass="43842">MRKLFTVLSLLIVILCFSQKNIPIVKATSNKARIYEEDNMVSGWGIDPKMKLDTHTTAKFTKRKKVVFKTDSDSIVVNLKPGEKKDFIVLLNGKDSCYTRIQGPAPKGFSKLQPEVHDTLSFVLNKYNTNLVKALFNHKDSLTFNFDTGATEMSVTRDALKNKIKSNPQLYNTQYDVQIGNRIYKSEIYDHEMVGQEADGLLGWNNFDGLIVELDYDTQKMMVHSRMPKSILKDKGYSKFKIWYFNNKPFIQCDMLENGVWYKEWFLFDTGYQRSVVLDNDLLKDKKFPVENMKVIKKTMLRGVSGKEIPVITANLQKMKIGKSELENIPAQLLTTNKPMGNAKIHILGSDMLKRFNTVLDFQNDIIYLKPNTLFGKELIN</sequence>
<dbReference type="InterPro" id="IPR001995">
    <property type="entry name" value="Peptidase_A2_cat"/>
</dbReference>
<dbReference type="PROSITE" id="PS50175">
    <property type="entry name" value="ASP_PROT_RETROV"/>
    <property type="match status" value="1"/>
</dbReference>
<dbReference type="GO" id="GO:0006508">
    <property type="term" value="P:proteolysis"/>
    <property type="evidence" value="ECO:0007669"/>
    <property type="project" value="InterPro"/>
</dbReference>
<dbReference type="eggNOG" id="COG0793">
    <property type="taxonomic scope" value="Bacteria"/>
</dbReference>
<name>A0A1V3U4R1_ELIME</name>
<proteinExistence type="predicted"/>
<dbReference type="Proteomes" id="UP000188947">
    <property type="component" value="Unassembled WGS sequence"/>
</dbReference>
<evidence type="ECO:0000256" key="1">
    <source>
        <dbReference type="ARBA" id="ARBA00022801"/>
    </source>
</evidence>
<protein>
    <recommendedName>
        <fullName evidence="2">Peptidase A2 domain-containing protein</fullName>
    </recommendedName>
</protein>
<feature type="domain" description="Peptidase A2" evidence="2">
    <location>
        <begin position="264"/>
        <end position="352"/>
    </location>
</feature>
<accession>A0A1V3U4R1</accession>
<evidence type="ECO:0000259" key="2">
    <source>
        <dbReference type="PROSITE" id="PS50175"/>
    </source>
</evidence>
<dbReference type="Gene3D" id="2.40.70.10">
    <property type="entry name" value="Acid Proteases"/>
    <property type="match status" value="1"/>
</dbReference>
<dbReference type="OrthoDB" id="5166556at2"/>
<keyword evidence="1" id="KW-0378">Hydrolase</keyword>
<dbReference type="SUPFAM" id="SSF50630">
    <property type="entry name" value="Acid proteases"/>
    <property type="match status" value="1"/>
</dbReference>